<dbReference type="Gene3D" id="3.40.50.80">
    <property type="entry name" value="Nucleotide-binding domain of ferredoxin-NADP reductase (FNR) module"/>
    <property type="match status" value="1"/>
</dbReference>
<dbReference type="Pfam" id="PF04954">
    <property type="entry name" value="SIP"/>
    <property type="match status" value="1"/>
</dbReference>
<feature type="domain" description="SIP-like Rossmann fold" evidence="1">
    <location>
        <begin position="2"/>
        <end position="36"/>
    </location>
</feature>
<dbReference type="EMBL" id="JBHRXY010000034">
    <property type="protein sequence ID" value="MFC3631592.1"/>
    <property type="molecule type" value="Genomic_DNA"/>
</dbReference>
<evidence type="ECO:0000313" key="3">
    <source>
        <dbReference type="Proteomes" id="UP001595539"/>
    </source>
</evidence>
<dbReference type="Proteomes" id="UP001595539">
    <property type="component" value="Unassembled WGS sequence"/>
</dbReference>
<dbReference type="InterPro" id="IPR007037">
    <property type="entry name" value="SIP_rossman_dom"/>
</dbReference>
<sequence>MLGGDETALPVINRWIEELHAGTRVTSPVAVSSEAEE</sequence>
<name>A0ABV7U9Q3_9RHOB</name>
<protein>
    <submittedName>
        <fullName evidence="2">SIP domain-containing protein</fullName>
    </submittedName>
</protein>
<dbReference type="InterPro" id="IPR039261">
    <property type="entry name" value="FNR_nucleotide-bd"/>
</dbReference>
<dbReference type="RefSeq" id="WP_377763938.1">
    <property type="nucleotide sequence ID" value="NZ_JBHRXY010000034.1"/>
</dbReference>
<evidence type="ECO:0000259" key="1">
    <source>
        <dbReference type="Pfam" id="PF04954"/>
    </source>
</evidence>
<organism evidence="2 3">
    <name type="scientific">Paracoccus angustae</name>
    <dbReference type="NCBI Taxonomy" id="1671480"/>
    <lineage>
        <taxon>Bacteria</taxon>
        <taxon>Pseudomonadati</taxon>
        <taxon>Pseudomonadota</taxon>
        <taxon>Alphaproteobacteria</taxon>
        <taxon>Rhodobacterales</taxon>
        <taxon>Paracoccaceae</taxon>
        <taxon>Paracoccus</taxon>
    </lineage>
</organism>
<evidence type="ECO:0000313" key="2">
    <source>
        <dbReference type="EMBL" id="MFC3631592.1"/>
    </source>
</evidence>
<gene>
    <name evidence="2" type="ORF">ACFOM8_19365</name>
</gene>
<accession>A0ABV7U9Q3</accession>
<keyword evidence="3" id="KW-1185">Reference proteome</keyword>
<proteinExistence type="predicted"/>
<reference evidence="3" key="1">
    <citation type="journal article" date="2019" name="Int. J. Syst. Evol. Microbiol.">
        <title>The Global Catalogue of Microorganisms (GCM) 10K type strain sequencing project: providing services to taxonomists for standard genome sequencing and annotation.</title>
        <authorList>
            <consortium name="The Broad Institute Genomics Platform"/>
            <consortium name="The Broad Institute Genome Sequencing Center for Infectious Disease"/>
            <person name="Wu L."/>
            <person name="Ma J."/>
        </authorList>
    </citation>
    <scope>NUCLEOTIDE SEQUENCE [LARGE SCALE GENOMIC DNA]</scope>
    <source>
        <strain evidence="3">KCTC 42473</strain>
    </source>
</reference>
<comment type="caution">
    <text evidence="2">The sequence shown here is derived from an EMBL/GenBank/DDBJ whole genome shotgun (WGS) entry which is preliminary data.</text>
</comment>